<name>A0ABN8P987_9CNID</name>
<dbReference type="Proteomes" id="UP001159405">
    <property type="component" value="Unassembled WGS sequence"/>
</dbReference>
<sequence>MSTVLDRPLTMAGWNEETGRDYSIVYGFMSSLLSEESSGGRFEKCLHGKLCSSCKCHAQVEKSRFVPEATEGAKAGECSHSQNLVVFDFDAVHRERALNAKHLNKGRRWRKKHYGKIKMKE</sequence>
<comment type="caution">
    <text evidence="1">The sequence shown here is derived from an EMBL/GenBank/DDBJ whole genome shotgun (WGS) entry which is preliminary data.</text>
</comment>
<gene>
    <name evidence="1" type="ORF">PLOB_00040225</name>
</gene>
<reference evidence="1 2" key="1">
    <citation type="submission" date="2022-05" db="EMBL/GenBank/DDBJ databases">
        <authorList>
            <consortium name="Genoscope - CEA"/>
            <person name="William W."/>
        </authorList>
    </citation>
    <scope>NUCLEOTIDE SEQUENCE [LARGE SCALE GENOMIC DNA]</scope>
</reference>
<evidence type="ECO:0000313" key="2">
    <source>
        <dbReference type="Proteomes" id="UP001159405"/>
    </source>
</evidence>
<accession>A0ABN8P987</accession>
<proteinExistence type="predicted"/>
<evidence type="ECO:0000313" key="1">
    <source>
        <dbReference type="EMBL" id="CAH3138599.1"/>
    </source>
</evidence>
<protein>
    <submittedName>
        <fullName evidence="1">Uncharacterized protein</fullName>
    </submittedName>
</protein>
<keyword evidence="2" id="KW-1185">Reference proteome</keyword>
<dbReference type="EMBL" id="CALNXK010000061">
    <property type="protein sequence ID" value="CAH3138599.1"/>
    <property type="molecule type" value="Genomic_DNA"/>
</dbReference>
<organism evidence="1 2">
    <name type="scientific">Porites lobata</name>
    <dbReference type="NCBI Taxonomy" id="104759"/>
    <lineage>
        <taxon>Eukaryota</taxon>
        <taxon>Metazoa</taxon>
        <taxon>Cnidaria</taxon>
        <taxon>Anthozoa</taxon>
        <taxon>Hexacorallia</taxon>
        <taxon>Scleractinia</taxon>
        <taxon>Fungiina</taxon>
        <taxon>Poritidae</taxon>
        <taxon>Porites</taxon>
    </lineage>
</organism>